<dbReference type="InParanoid" id="M4C1X3"/>
<dbReference type="EMBL" id="JH598108">
    <property type="status" value="NOT_ANNOTATED_CDS"/>
    <property type="molecule type" value="Genomic_DNA"/>
</dbReference>
<dbReference type="VEuPathDB" id="FungiDB:HpaG813074"/>
<accession>M4C1X3</accession>
<protein>
    <submittedName>
        <fullName evidence="1">Uncharacterized protein</fullName>
    </submittedName>
</protein>
<dbReference type="AlphaFoldDB" id="M4C1X3"/>
<dbReference type="HOGENOM" id="CLU_2854428_0_0_1"/>
<evidence type="ECO:0000313" key="1">
    <source>
        <dbReference type="EnsemblProtists" id="HpaP813074"/>
    </source>
</evidence>
<reference evidence="2" key="1">
    <citation type="journal article" date="2010" name="Science">
        <title>Signatures of adaptation to obligate biotrophy in the Hyaloperonospora arabidopsidis genome.</title>
        <authorList>
            <person name="Baxter L."/>
            <person name="Tripathy S."/>
            <person name="Ishaque N."/>
            <person name="Boot N."/>
            <person name="Cabral A."/>
            <person name="Kemen E."/>
            <person name="Thines M."/>
            <person name="Ah-Fong A."/>
            <person name="Anderson R."/>
            <person name="Badejoko W."/>
            <person name="Bittner-Eddy P."/>
            <person name="Boore J.L."/>
            <person name="Chibucos M.C."/>
            <person name="Coates M."/>
            <person name="Dehal P."/>
            <person name="Delehaunty K."/>
            <person name="Dong S."/>
            <person name="Downton P."/>
            <person name="Dumas B."/>
            <person name="Fabro G."/>
            <person name="Fronick C."/>
            <person name="Fuerstenberg S.I."/>
            <person name="Fulton L."/>
            <person name="Gaulin E."/>
            <person name="Govers F."/>
            <person name="Hughes L."/>
            <person name="Humphray S."/>
            <person name="Jiang R.H."/>
            <person name="Judelson H."/>
            <person name="Kamoun S."/>
            <person name="Kyung K."/>
            <person name="Meijer H."/>
            <person name="Minx P."/>
            <person name="Morris P."/>
            <person name="Nelson J."/>
            <person name="Phuntumart V."/>
            <person name="Qutob D."/>
            <person name="Rehmany A."/>
            <person name="Rougon-Cardoso A."/>
            <person name="Ryden P."/>
            <person name="Torto-Alalibo T."/>
            <person name="Studholme D."/>
            <person name="Wang Y."/>
            <person name="Win J."/>
            <person name="Wood J."/>
            <person name="Clifton S.W."/>
            <person name="Rogers J."/>
            <person name="Van den Ackerveken G."/>
            <person name="Jones J.D."/>
            <person name="McDowell J.M."/>
            <person name="Beynon J."/>
            <person name="Tyler B.M."/>
        </authorList>
    </citation>
    <scope>NUCLEOTIDE SEQUENCE [LARGE SCALE GENOMIC DNA]</scope>
    <source>
        <strain evidence="2">Emoy2</strain>
    </source>
</reference>
<dbReference type="EnsemblProtists" id="HpaT813074">
    <property type="protein sequence ID" value="HpaP813074"/>
    <property type="gene ID" value="HpaG813074"/>
</dbReference>
<name>M4C1X3_HYAAE</name>
<evidence type="ECO:0000313" key="2">
    <source>
        <dbReference type="Proteomes" id="UP000011713"/>
    </source>
</evidence>
<reference evidence="1" key="2">
    <citation type="submission" date="2015-06" db="UniProtKB">
        <authorList>
            <consortium name="EnsemblProtists"/>
        </authorList>
    </citation>
    <scope>IDENTIFICATION</scope>
    <source>
        <strain evidence="1">Emoy2</strain>
    </source>
</reference>
<organism evidence="1 2">
    <name type="scientific">Hyaloperonospora arabidopsidis (strain Emoy2)</name>
    <name type="common">Downy mildew agent</name>
    <name type="synonym">Peronospora arabidopsidis</name>
    <dbReference type="NCBI Taxonomy" id="559515"/>
    <lineage>
        <taxon>Eukaryota</taxon>
        <taxon>Sar</taxon>
        <taxon>Stramenopiles</taxon>
        <taxon>Oomycota</taxon>
        <taxon>Peronosporomycetes</taxon>
        <taxon>Peronosporales</taxon>
        <taxon>Peronosporaceae</taxon>
        <taxon>Hyaloperonospora</taxon>
    </lineage>
</organism>
<proteinExistence type="predicted"/>
<keyword evidence="2" id="KW-1185">Reference proteome</keyword>
<sequence>MCSMPCSIEPTRCFWTQSSGACTTFMAKRACRRLSKMALSSSKWSELISSRRTKSSSAWRRCCIA</sequence>
<dbReference type="Proteomes" id="UP000011713">
    <property type="component" value="Unassembled WGS sequence"/>
</dbReference>